<name>A0A1E3PGQ1_9ASCO</name>
<evidence type="ECO:0000256" key="3">
    <source>
        <dbReference type="ARBA" id="ARBA00017057"/>
    </source>
</evidence>
<evidence type="ECO:0000256" key="1">
    <source>
        <dbReference type="ARBA" id="ARBA00004477"/>
    </source>
</evidence>
<feature type="transmembrane region" description="Helical" evidence="9">
    <location>
        <begin position="69"/>
        <end position="92"/>
    </location>
</feature>
<evidence type="ECO:0000313" key="11">
    <source>
        <dbReference type="Proteomes" id="UP000095009"/>
    </source>
</evidence>
<feature type="transmembrane region" description="Helical" evidence="9">
    <location>
        <begin position="45"/>
        <end position="62"/>
    </location>
</feature>
<dbReference type="AlphaFoldDB" id="A0A1E3PGQ1"/>
<dbReference type="InterPro" id="IPR009582">
    <property type="entry name" value="Spc2/SPCS2"/>
</dbReference>
<keyword evidence="6 9" id="KW-1133">Transmembrane helix</keyword>
<evidence type="ECO:0000256" key="5">
    <source>
        <dbReference type="ARBA" id="ARBA00022824"/>
    </source>
</evidence>
<dbReference type="EMBL" id="KV454413">
    <property type="protein sequence ID" value="ODQ64102.1"/>
    <property type="molecule type" value="Genomic_DNA"/>
</dbReference>
<accession>A0A1E3PGQ1</accession>
<keyword evidence="4 9" id="KW-0812">Transmembrane</keyword>
<comment type="subcellular location">
    <subcellularLocation>
        <location evidence="1">Endoplasmic reticulum membrane</location>
        <topology evidence="1">Multi-pass membrane protein</topology>
    </subcellularLocation>
</comment>
<evidence type="ECO:0000256" key="8">
    <source>
        <dbReference type="ARBA" id="ARBA00045608"/>
    </source>
</evidence>
<protein>
    <recommendedName>
        <fullName evidence="3">Signal peptidase complex subunit 2</fullName>
    </recommendedName>
</protein>
<reference evidence="10 11" key="1">
    <citation type="journal article" date="2016" name="Proc. Natl. Acad. Sci. U.S.A.">
        <title>Comparative genomics of biotechnologically important yeasts.</title>
        <authorList>
            <person name="Riley R."/>
            <person name="Haridas S."/>
            <person name="Wolfe K.H."/>
            <person name="Lopes M.R."/>
            <person name="Hittinger C.T."/>
            <person name="Goeker M."/>
            <person name="Salamov A.A."/>
            <person name="Wisecaver J.H."/>
            <person name="Long T.M."/>
            <person name="Calvey C.H."/>
            <person name="Aerts A.L."/>
            <person name="Barry K.W."/>
            <person name="Choi C."/>
            <person name="Clum A."/>
            <person name="Coughlan A.Y."/>
            <person name="Deshpande S."/>
            <person name="Douglass A.P."/>
            <person name="Hanson S.J."/>
            <person name="Klenk H.-P."/>
            <person name="LaButti K.M."/>
            <person name="Lapidus A."/>
            <person name="Lindquist E.A."/>
            <person name="Lipzen A.M."/>
            <person name="Meier-Kolthoff J.P."/>
            <person name="Ohm R.A."/>
            <person name="Otillar R.P."/>
            <person name="Pangilinan J.L."/>
            <person name="Peng Y."/>
            <person name="Rokas A."/>
            <person name="Rosa C.A."/>
            <person name="Scheuner C."/>
            <person name="Sibirny A.A."/>
            <person name="Slot J.C."/>
            <person name="Stielow J.B."/>
            <person name="Sun H."/>
            <person name="Kurtzman C.P."/>
            <person name="Blackwell M."/>
            <person name="Grigoriev I.V."/>
            <person name="Jeffries T.W."/>
        </authorList>
    </citation>
    <scope>NUCLEOTIDE SEQUENCE [LARGE SCALE GENOMIC DNA]</scope>
    <source>
        <strain evidence="10 11">DSM 6958</strain>
    </source>
</reference>
<dbReference type="OrthoDB" id="29558at2759"/>
<evidence type="ECO:0000256" key="9">
    <source>
        <dbReference type="SAM" id="Phobius"/>
    </source>
</evidence>
<keyword evidence="7 9" id="KW-0472">Membrane</keyword>
<evidence type="ECO:0000256" key="6">
    <source>
        <dbReference type="ARBA" id="ARBA00022989"/>
    </source>
</evidence>
<evidence type="ECO:0000256" key="4">
    <source>
        <dbReference type="ARBA" id="ARBA00022692"/>
    </source>
</evidence>
<evidence type="ECO:0000313" key="10">
    <source>
        <dbReference type="EMBL" id="ODQ64102.1"/>
    </source>
</evidence>
<organism evidence="10 11">
    <name type="scientific">Nadsonia fulvescens var. elongata DSM 6958</name>
    <dbReference type="NCBI Taxonomy" id="857566"/>
    <lineage>
        <taxon>Eukaryota</taxon>
        <taxon>Fungi</taxon>
        <taxon>Dikarya</taxon>
        <taxon>Ascomycota</taxon>
        <taxon>Saccharomycotina</taxon>
        <taxon>Dipodascomycetes</taxon>
        <taxon>Dipodascales</taxon>
        <taxon>Dipodascales incertae sedis</taxon>
        <taxon>Nadsonia</taxon>
    </lineage>
</organism>
<dbReference type="GO" id="GO:0006465">
    <property type="term" value="P:signal peptide processing"/>
    <property type="evidence" value="ECO:0007669"/>
    <property type="project" value="InterPro"/>
</dbReference>
<sequence>MSKQQTSANLYSQNDLKNVCDDHISSIFGSEGYTQTHTLVDTRLALGYTSIVISAIVAYYDYKVGFKNALVFTTTGVIIYFVLNAALTYWLLNVEKNCVFQGTKGDTRITVRSGGKNTEPIYELEIVLEDKLGKNISHEKFKLSFEQFFDLNGFIVFNKFSKSVKECLPKDKKKM</sequence>
<gene>
    <name evidence="10" type="ORF">NADFUDRAFT_43736</name>
</gene>
<comment type="function">
    <text evidence="8">Component of the signal peptidase complex (SPC) which catalyzes the cleavage of N-terminal signal sequences from nascent proteins as they are translocated into the lumen of the endoplasmic reticulum. Enhances the enzymatic activity of SPC and facilitates the interactions between different components of the translocation site.</text>
</comment>
<keyword evidence="5" id="KW-0256">Endoplasmic reticulum</keyword>
<dbReference type="PANTHER" id="PTHR13085">
    <property type="entry name" value="MICROSOMAL SIGNAL PEPTIDASE 25 KDA SUBUNIT"/>
    <property type="match status" value="1"/>
</dbReference>
<evidence type="ECO:0000256" key="2">
    <source>
        <dbReference type="ARBA" id="ARBA00007324"/>
    </source>
</evidence>
<evidence type="ECO:0000256" key="7">
    <source>
        <dbReference type="ARBA" id="ARBA00023136"/>
    </source>
</evidence>
<dbReference type="GO" id="GO:0045047">
    <property type="term" value="P:protein targeting to ER"/>
    <property type="evidence" value="ECO:0007669"/>
    <property type="project" value="TreeGrafter"/>
</dbReference>
<dbReference type="Pfam" id="PF06703">
    <property type="entry name" value="SPC25"/>
    <property type="match status" value="1"/>
</dbReference>
<comment type="similarity">
    <text evidence="2">Belongs to the SPCS2 family.</text>
</comment>
<dbReference type="PANTHER" id="PTHR13085:SF0">
    <property type="entry name" value="SIGNAL PEPTIDASE COMPLEX SUBUNIT 2"/>
    <property type="match status" value="1"/>
</dbReference>
<dbReference type="STRING" id="857566.A0A1E3PGQ1"/>
<proteinExistence type="inferred from homology"/>
<keyword evidence="11" id="KW-1185">Reference proteome</keyword>
<dbReference type="GO" id="GO:0005787">
    <property type="term" value="C:signal peptidase complex"/>
    <property type="evidence" value="ECO:0007669"/>
    <property type="project" value="InterPro"/>
</dbReference>
<dbReference type="Proteomes" id="UP000095009">
    <property type="component" value="Unassembled WGS sequence"/>
</dbReference>